<gene>
    <name evidence="8" type="primary">leuE</name>
    <name evidence="8" type="ORF">LVJ83_12380</name>
</gene>
<dbReference type="Proteomes" id="UP000829817">
    <property type="component" value="Chromosome"/>
</dbReference>
<keyword evidence="4 7" id="KW-0812">Transmembrane</keyword>
<feature type="transmembrane region" description="Helical" evidence="7">
    <location>
        <begin position="44"/>
        <end position="66"/>
    </location>
</feature>
<dbReference type="PANTHER" id="PTHR30086">
    <property type="entry name" value="ARGININE EXPORTER PROTEIN ARGO"/>
    <property type="match status" value="1"/>
</dbReference>
<comment type="subcellular location">
    <subcellularLocation>
        <location evidence="1">Cell membrane</location>
        <topology evidence="1">Multi-pass membrane protein</topology>
    </subcellularLocation>
</comment>
<name>A0ABY4DVT0_9NEIS</name>
<comment type="similarity">
    <text evidence="2">Belongs to the Rht family.</text>
</comment>
<keyword evidence="5 7" id="KW-1133">Transmembrane helix</keyword>
<proteinExistence type="inferred from homology"/>
<keyword evidence="6 7" id="KW-0472">Membrane</keyword>
<accession>A0ABY4DVT0</accession>
<dbReference type="Pfam" id="PF01810">
    <property type="entry name" value="LysE"/>
    <property type="match status" value="1"/>
</dbReference>
<evidence type="ECO:0000256" key="5">
    <source>
        <dbReference type="ARBA" id="ARBA00022989"/>
    </source>
</evidence>
<sequence>MFGITDLPTYIIGTIAVILLPGPNSMYCLAVAGQHGVKAAYRSVAGILLGDSVLMLATVLGAGALLKAVPELFHALKLVGGLYLAYIGWNLLRGAAKKWQARMRPSESETPFENPAQMPRHIFKRALLLSLTNPKAILFFLSFFVQFADPAYPQPGLTFLALSVILQIISFAYLSMLIFAGLRLTRAFRRHQQASALGMGTVGAMFVGFAVKLWTAAV</sequence>
<protein>
    <submittedName>
        <fullName evidence="8">Leucine efflux protein LeuE</fullName>
    </submittedName>
</protein>
<dbReference type="NCBIfam" id="NF008201">
    <property type="entry name" value="PRK10958.1"/>
    <property type="match status" value="1"/>
</dbReference>
<reference evidence="8 9" key="1">
    <citation type="journal article" date="2022" name="Res Sq">
        <title>Evolution of multicellular longitudinally dividing oral cavity symbionts (Neisseriaceae).</title>
        <authorList>
            <person name="Nyongesa S."/>
            <person name="Weber P."/>
            <person name="Bernet E."/>
            <person name="Pullido F."/>
            <person name="Nieckarz M."/>
            <person name="Delaby M."/>
            <person name="Nieves C."/>
            <person name="Viehboeck T."/>
            <person name="Krause N."/>
            <person name="Rivera-Millot A."/>
            <person name="Nakamura A."/>
            <person name="Vischer N."/>
            <person name="VanNieuwenhze M."/>
            <person name="Brun Y."/>
            <person name="Cava F."/>
            <person name="Bulgheresi S."/>
            <person name="Veyrier F."/>
        </authorList>
    </citation>
    <scope>NUCLEOTIDE SEQUENCE [LARGE SCALE GENOMIC DNA]</scope>
    <source>
        <strain evidence="8 9">CCUG 63373m</strain>
    </source>
</reference>
<organism evidence="8 9">
    <name type="scientific">Uruburuella testudinis</name>
    <dbReference type="NCBI Taxonomy" id="1282863"/>
    <lineage>
        <taxon>Bacteria</taxon>
        <taxon>Pseudomonadati</taxon>
        <taxon>Pseudomonadota</taxon>
        <taxon>Betaproteobacteria</taxon>
        <taxon>Neisseriales</taxon>
        <taxon>Neisseriaceae</taxon>
        <taxon>Uruburuella</taxon>
    </lineage>
</organism>
<dbReference type="PIRSF" id="PIRSF006324">
    <property type="entry name" value="LeuE"/>
    <property type="match status" value="1"/>
</dbReference>
<evidence type="ECO:0000313" key="8">
    <source>
        <dbReference type="EMBL" id="UOO81702.1"/>
    </source>
</evidence>
<feature type="transmembrane region" description="Helical" evidence="7">
    <location>
        <begin position="72"/>
        <end position="92"/>
    </location>
</feature>
<keyword evidence="9" id="KW-1185">Reference proteome</keyword>
<dbReference type="PANTHER" id="PTHR30086:SF15">
    <property type="entry name" value="LEUCINE EFFLUX PROTEIN"/>
    <property type="match status" value="1"/>
</dbReference>
<keyword evidence="3" id="KW-1003">Cell membrane</keyword>
<dbReference type="RefSeq" id="WP_244784972.1">
    <property type="nucleotide sequence ID" value="NZ_CP091508.1"/>
</dbReference>
<evidence type="ECO:0000256" key="7">
    <source>
        <dbReference type="SAM" id="Phobius"/>
    </source>
</evidence>
<feature type="transmembrane region" description="Helical" evidence="7">
    <location>
        <begin position="12"/>
        <end position="32"/>
    </location>
</feature>
<evidence type="ECO:0000256" key="2">
    <source>
        <dbReference type="ARBA" id="ARBA00007928"/>
    </source>
</evidence>
<evidence type="ECO:0000313" key="9">
    <source>
        <dbReference type="Proteomes" id="UP000829817"/>
    </source>
</evidence>
<evidence type="ECO:0000256" key="3">
    <source>
        <dbReference type="ARBA" id="ARBA00022475"/>
    </source>
</evidence>
<feature type="transmembrane region" description="Helical" evidence="7">
    <location>
        <begin position="126"/>
        <end position="147"/>
    </location>
</feature>
<evidence type="ECO:0000256" key="4">
    <source>
        <dbReference type="ARBA" id="ARBA00022692"/>
    </source>
</evidence>
<evidence type="ECO:0000256" key="1">
    <source>
        <dbReference type="ARBA" id="ARBA00004651"/>
    </source>
</evidence>
<dbReference type="EMBL" id="CP091508">
    <property type="protein sequence ID" value="UOO81702.1"/>
    <property type="molecule type" value="Genomic_DNA"/>
</dbReference>
<evidence type="ECO:0000256" key="6">
    <source>
        <dbReference type="ARBA" id="ARBA00023136"/>
    </source>
</evidence>
<dbReference type="InterPro" id="IPR001123">
    <property type="entry name" value="LeuE-type"/>
</dbReference>
<feature type="transmembrane region" description="Helical" evidence="7">
    <location>
        <begin position="159"/>
        <end position="182"/>
    </location>
</feature>
<feature type="transmembrane region" description="Helical" evidence="7">
    <location>
        <begin position="194"/>
        <end position="215"/>
    </location>
</feature>